<dbReference type="AlphaFoldDB" id="A0A5B9QDZ4"/>
<accession>A0A5B9QDZ4</accession>
<dbReference type="GO" id="GO:0005975">
    <property type="term" value="P:carbohydrate metabolic process"/>
    <property type="evidence" value="ECO:0007669"/>
    <property type="project" value="InterPro"/>
</dbReference>
<evidence type="ECO:0008006" key="3">
    <source>
        <dbReference type="Google" id="ProtNLM"/>
    </source>
</evidence>
<dbReference type="RefSeq" id="WP_148074449.1">
    <property type="nucleotide sequence ID" value="NZ_CP042913.1"/>
</dbReference>
<dbReference type="Gene3D" id="1.50.10.20">
    <property type="match status" value="1"/>
</dbReference>
<protein>
    <recommendedName>
        <fullName evidence="3">Squalene cyclase C-terminal domain-containing protein</fullName>
    </recommendedName>
</protein>
<evidence type="ECO:0000313" key="1">
    <source>
        <dbReference type="EMBL" id="QEG36029.1"/>
    </source>
</evidence>
<proteinExistence type="predicted"/>
<keyword evidence="2" id="KW-1185">Reference proteome</keyword>
<dbReference type="SUPFAM" id="SSF48208">
    <property type="entry name" value="Six-hairpin glycosidases"/>
    <property type="match status" value="1"/>
</dbReference>
<name>A0A5B9QDZ4_9BACT</name>
<dbReference type="EMBL" id="CP042913">
    <property type="protein sequence ID" value="QEG36029.1"/>
    <property type="molecule type" value="Genomic_DNA"/>
</dbReference>
<sequence length="386" mass="43338">MVARLKRKLLHLLEQRKQRILLSPLYDPDIGNVDVRSHLHEAMNWLKRAQDVGSDRGVSYGVFFGQDFDLSYPETTGYICQTFVEQAQLTSNSDLLNRAIAMGDWEIDILLPEGAVMGGRVNTQPSPAIFNTGMVLLGWSALIQLTDEERFKQAAWRASEWLVAMQETNGSWICGNSKFSNPESTLYNVKAAWGLCAAGLALGEERFIQAALRNAGYCLKRQMSNGWFPDCCLTDRRAPLLHTLAYAMQGLVGIGKVTGREDLIDGARRLADSLLKIMHHDGFIAGRLRSDLSPAVKWCCLTGSAQTSIIWSELFLITCQEKYREAALRVNRYLMTRHDIRNPDFRLRGGLSGSYPVWGEYGRLSILNWATKFLVDALALELRISA</sequence>
<organism evidence="1 2">
    <name type="scientific">Bythopirellula goksoeyrii</name>
    <dbReference type="NCBI Taxonomy" id="1400387"/>
    <lineage>
        <taxon>Bacteria</taxon>
        <taxon>Pseudomonadati</taxon>
        <taxon>Planctomycetota</taxon>
        <taxon>Planctomycetia</taxon>
        <taxon>Pirellulales</taxon>
        <taxon>Lacipirellulaceae</taxon>
        <taxon>Bythopirellula</taxon>
    </lineage>
</organism>
<dbReference type="OrthoDB" id="9791837at2"/>
<dbReference type="KEGG" id="bgok:Pr1d_33380"/>
<dbReference type="InterPro" id="IPR008928">
    <property type="entry name" value="6-hairpin_glycosidase_sf"/>
</dbReference>
<reference evidence="1 2" key="1">
    <citation type="submission" date="2019-08" db="EMBL/GenBank/DDBJ databases">
        <title>Deep-cultivation of Planctomycetes and their phenomic and genomic characterization uncovers novel biology.</title>
        <authorList>
            <person name="Wiegand S."/>
            <person name="Jogler M."/>
            <person name="Boedeker C."/>
            <person name="Pinto D."/>
            <person name="Vollmers J."/>
            <person name="Rivas-Marin E."/>
            <person name="Kohn T."/>
            <person name="Peeters S.H."/>
            <person name="Heuer A."/>
            <person name="Rast P."/>
            <person name="Oberbeckmann S."/>
            <person name="Bunk B."/>
            <person name="Jeske O."/>
            <person name="Meyerdierks A."/>
            <person name="Storesund J.E."/>
            <person name="Kallscheuer N."/>
            <person name="Luecker S."/>
            <person name="Lage O.M."/>
            <person name="Pohl T."/>
            <person name="Merkel B.J."/>
            <person name="Hornburger P."/>
            <person name="Mueller R.-W."/>
            <person name="Bruemmer F."/>
            <person name="Labrenz M."/>
            <person name="Spormann A.M."/>
            <person name="Op den Camp H."/>
            <person name="Overmann J."/>
            <person name="Amann R."/>
            <person name="Jetten M.S.M."/>
            <person name="Mascher T."/>
            <person name="Medema M.H."/>
            <person name="Devos D.P."/>
            <person name="Kaster A.-K."/>
            <person name="Ovreas L."/>
            <person name="Rohde M."/>
            <person name="Galperin M.Y."/>
            <person name="Jogler C."/>
        </authorList>
    </citation>
    <scope>NUCLEOTIDE SEQUENCE [LARGE SCALE GENOMIC DNA]</scope>
    <source>
        <strain evidence="1 2">Pr1d</strain>
    </source>
</reference>
<evidence type="ECO:0000313" key="2">
    <source>
        <dbReference type="Proteomes" id="UP000323917"/>
    </source>
</evidence>
<dbReference type="Proteomes" id="UP000323917">
    <property type="component" value="Chromosome"/>
</dbReference>
<gene>
    <name evidence="1" type="ORF">Pr1d_33380</name>
</gene>